<dbReference type="OrthoDB" id="31559at2157"/>
<keyword evidence="1" id="KW-0862">Zinc</keyword>
<dbReference type="HOGENOM" id="CLU_153623_0_0_2"/>
<dbReference type="InterPro" id="IPR007527">
    <property type="entry name" value="Znf_SWIM"/>
</dbReference>
<protein>
    <recommendedName>
        <fullName evidence="2">SWIM-type domain-containing protein</fullName>
    </recommendedName>
</protein>
<feature type="domain" description="SWIM-type" evidence="2">
    <location>
        <begin position="47"/>
        <end position="87"/>
    </location>
</feature>
<dbReference type="AlphaFoldDB" id="J1L393"/>
<accession>J1L393</accession>
<keyword evidence="1" id="KW-0863">Zinc-finger</keyword>
<keyword evidence="4" id="KW-1185">Reference proteome</keyword>
<name>J1L393_9EURY</name>
<keyword evidence="1" id="KW-0479">Metal-binding</keyword>
<dbReference type="Proteomes" id="UP000005095">
    <property type="component" value="Chromosome"/>
</dbReference>
<dbReference type="GO" id="GO:0008270">
    <property type="term" value="F:zinc ion binding"/>
    <property type="evidence" value="ECO:0007669"/>
    <property type="project" value="UniProtKB-KW"/>
</dbReference>
<evidence type="ECO:0000313" key="3">
    <source>
        <dbReference type="EMBL" id="EJG07552.1"/>
    </source>
</evidence>
<evidence type="ECO:0000259" key="2">
    <source>
        <dbReference type="PROSITE" id="PS50966"/>
    </source>
</evidence>
<sequence length="117" mass="13568">MKELFDRIRSEDLTAALREEVVRTYRDRGRKALAAVDAGAVRRYLDFFVVSGRTAEYVVEDDFCTCKDFTYRGGCCWHILAVRIALASDCFERREEWYIDHLQGDGITTNNIMNNSE</sequence>
<evidence type="ECO:0000256" key="1">
    <source>
        <dbReference type="PROSITE-ProRule" id="PRU00325"/>
    </source>
</evidence>
<dbReference type="STRING" id="28892.Metli_1604"/>
<dbReference type="EMBL" id="CM001555">
    <property type="protein sequence ID" value="EJG07552.1"/>
    <property type="molecule type" value="Genomic_DNA"/>
</dbReference>
<reference evidence="3 4" key="1">
    <citation type="submission" date="2011-08" db="EMBL/GenBank/DDBJ databases">
        <title>The complete genome of Methanofollis liminatans DSM 4140.</title>
        <authorList>
            <consortium name="US DOE Joint Genome Institute (JGI-PGF)"/>
            <person name="Lucas S."/>
            <person name="Han J."/>
            <person name="Lapidus A."/>
            <person name="Bruce D."/>
            <person name="Goodwin L."/>
            <person name="Pitluck S."/>
            <person name="Peters L."/>
            <person name="Kyrpides N."/>
            <person name="Mavromatis K."/>
            <person name="Ivanova N."/>
            <person name="Mikhailova N."/>
            <person name="Lu M."/>
            <person name="Detter J.C."/>
            <person name="Tapia R."/>
            <person name="Han C."/>
            <person name="Land M."/>
            <person name="Hauser L."/>
            <person name="Markowitz V."/>
            <person name="Cheng J.-F."/>
            <person name="Hugenholtz P."/>
            <person name="Woyke T."/>
            <person name="Wu D."/>
            <person name="Spring S."/>
            <person name="Schuler E."/>
            <person name="Brambilla E."/>
            <person name="Klenk H.-P."/>
            <person name="Eisen J.A."/>
        </authorList>
    </citation>
    <scope>NUCLEOTIDE SEQUENCE [LARGE SCALE GENOMIC DNA]</scope>
    <source>
        <strain evidence="3 4">DSM 4140</strain>
    </source>
</reference>
<evidence type="ECO:0000313" key="4">
    <source>
        <dbReference type="Proteomes" id="UP000005095"/>
    </source>
</evidence>
<dbReference type="PROSITE" id="PS50966">
    <property type="entry name" value="ZF_SWIM"/>
    <property type="match status" value="1"/>
</dbReference>
<dbReference type="RefSeq" id="WP_004039310.1">
    <property type="nucleotide sequence ID" value="NZ_CM001555.1"/>
</dbReference>
<organism evidence="3 4">
    <name type="scientific">Methanofollis liminatans DSM 4140</name>
    <dbReference type="NCBI Taxonomy" id="28892"/>
    <lineage>
        <taxon>Archaea</taxon>
        <taxon>Methanobacteriati</taxon>
        <taxon>Methanobacteriota</taxon>
        <taxon>Stenosarchaea group</taxon>
        <taxon>Methanomicrobia</taxon>
        <taxon>Methanomicrobiales</taxon>
        <taxon>Methanomicrobiaceae</taxon>
        <taxon>Methanofollis</taxon>
    </lineage>
</organism>
<gene>
    <name evidence="3" type="ORF">Metli_1604</name>
</gene>
<proteinExistence type="predicted"/>
<dbReference type="Pfam" id="PF04434">
    <property type="entry name" value="SWIM"/>
    <property type="match status" value="1"/>
</dbReference>